<dbReference type="Gene3D" id="3.60.10.10">
    <property type="entry name" value="Endonuclease/exonuclease/phosphatase"/>
    <property type="match status" value="1"/>
</dbReference>
<evidence type="ECO:0000259" key="2">
    <source>
        <dbReference type="Pfam" id="PF03372"/>
    </source>
</evidence>
<feature type="transmembrane region" description="Helical" evidence="1">
    <location>
        <begin position="68"/>
        <end position="87"/>
    </location>
</feature>
<keyword evidence="4" id="KW-1185">Reference proteome</keyword>
<dbReference type="RefSeq" id="WP_091519349.1">
    <property type="nucleotide sequence ID" value="NZ_FORF01000004.1"/>
</dbReference>
<dbReference type="GO" id="GO:0004527">
    <property type="term" value="F:exonuclease activity"/>
    <property type="evidence" value="ECO:0007669"/>
    <property type="project" value="UniProtKB-KW"/>
</dbReference>
<dbReference type="InterPro" id="IPR005135">
    <property type="entry name" value="Endo/exonuclease/phosphatase"/>
</dbReference>
<dbReference type="AlphaFoldDB" id="A0A1I3JUE5"/>
<reference evidence="4" key="1">
    <citation type="submission" date="2016-10" db="EMBL/GenBank/DDBJ databases">
        <authorList>
            <person name="Varghese N."/>
            <person name="Submissions S."/>
        </authorList>
    </citation>
    <scope>NUCLEOTIDE SEQUENCE [LARGE SCALE GENOMIC DNA]</scope>
    <source>
        <strain evidence="4">DSM 21857</strain>
    </source>
</reference>
<dbReference type="EMBL" id="FORF01000004">
    <property type="protein sequence ID" value="SFI63887.1"/>
    <property type="molecule type" value="Genomic_DNA"/>
</dbReference>
<evidence type="ECO:0000313" key="4">
    <source>
        <dbReference type="Proteomes" id="UP000242763"/>
    </source>
</evidence>
<accession>A0A1I3JUE5</accession>
<organism evidence="3 4">
    <name type="scientific">Aquamicrobium aerolatum DSM 21857</name>
    <dbReference type="NCBI Taxonomy" id="1121003"/>
    <lineage>
        <taxon>Bacteria</taxon>
        <taxon>Pseudomonadati</taxon>
        <taxon>Pseudomonadota</taxon>
        <taxon>Alphaproteobacteria</taxon>
        <taxon>Hyphomicrobiales</taxon>
        <taxon>Phyllobacteriaceae</taxon>
        <taxon>Aerobium</taxon>
    </lineage>
</organism>
<evidence type="ECO:0000313" key="3">
    <source>
        <dbReference type="EMBL" id="SFI63887.1"/>
    </source>
</evidence>
<gene>
    <name evidence="3" type="ORF">SAMN03080618_01007</name>
</gene>
<keyword evidence="1" id="KW-0812">Transmembrane</keyword>
<feature type="transmembrane region" description="Helical" evidence="1">
    <location>
        <begin position="12"/>
        <end position="31"/>
    </location>
</feature>
<protein>
    <submittedName>
        <fullName evidence="3">Uncharacterized conserved protein YafD, endonuclease/exonuclease/phosphatase (EEP) superfamily</fullName>
    </submittedName>
</protein>
<dbReference type="SUPFAM" id="SSF56219">
    <property type="entry name" value="DNase I-like"/>
    <property type="match status" value="1"/>
</dbReference>
<feature type="domain" description="Endonuclease/exonuclease/phosphatase" evidence="2">
    <location>
        <begin position="115"/>
        <end position="316"/>
    </location>
</feature>
<keyword evidence="3" id="KW-0540">Nuclease</keyword>
<keyword evidence="1" id="KW-0472">Membrane</keyword>
<dbReference type="Proteomes" id="UP000242763">
    <property type="component" value="Unassembled WGS sequence"/>
</dbReference>
<keyword evidence="3" id="KW-0255">Endonuclease</keyword>
<sequence length="340" mass="37049">MTQISVFLIFRLLVLCAVLGVAGALSFGYLGWIHPAFDAFSHFRIHLAALLLIAVPVLMLLRFWPEAAFAALLAVSSLISTTGLPWLSPLPSANASDSAGREGETTGAVYRLFHANLRFDNARPEAILSLIGQYRPDVMTFNEVSDHWRTQLEVLRGVYPYSVVCPRHAEIGGVAIFSRRPFAHGIAPICGDRGSFAHAVVDLGGQNVDVATLHLGWPWPFDQNWQIKTVLPMLQKVGETALFAGDLNAVPWSNTARKVEAGLNATIIRGLGPTWLTAMLPDRLRPLIGLPIDNVMTKGRIVPLSARTLTGGSSDHLPVLMEFGLRPVEEQQPVLSVALQ</sequence>
<evidence type="ECO:0000256" key="1">
    <source>
        <dbReference type="SAM" id="Phobius"/>
    </source>
</evidence>
<keyword evidence="3" id="KW-0269">Exonuclease</keyword>
<dbReference type="OrthoDB" id="3808618at2"/>
<name>A0A1I3JUE5_9HYPH</name>
<keyword evidence="1" id="KW-1133">Transmembrane helix</keyword>
<dbReference type="InterPro" id="IPR036691">
    <property type="entry name" value="Endo/exonu/phosph_ase_sf"/>
</dbReference>
<keyword evidence="3" id="KW-0378">Hydrolase</keyword>
<feature type="transmembrane region" description="Helical" evidence="1">
    <location>
        <begin position="43"/>
        <end position="61"/>
    </location>
</feature>
<dbReference type="GO" id="GO:0004519">
    <property type="term" value="F:endonuclease activity"/>
    <property type="evidence" value="ECO:0007669"/>
    <property type="project" value="UniProtKB-KW"/>
</dbReference>
<proteinExistence type="predicted"/>
<dbReference type="STRING" id="1121003.SAMN03080618_01007"/>
<dbReference type="Pfam" id="PF03372">
    <property type="entry name" value="Exo_endo_phos"/>
    <property type="match status" value="1"/>
</dbReference>